<proteinExistence type="predicted"/>
<dbReference type="PANTHER" id="PTHR32060:SF30">
    <property type="entry name" value="CARBOXY-TERMINAL PROCESSING PROTEASE CTPA"/>
    <property type="match status" value="1"/>
</dbReference>
<dbReference type="EMBL" id="RXOF01000008">
    <property type="protein sequence ID" value="RTQ48883.1"/>
    <property type="molecule type" value="Genomic_DNA"/>
</dbReference>
<dbReference type="GO" id="GO:0030288">
    <property type="term" value="C:outer membrane-bounded periplasmic space"/>
    <property type="evidence" value="ECO:0007669"/>
    <property type="project" value="TreeGrafter"/>
</dbReference>
<sequence length="482" mass="51988">MGPPQSGRQGARYAKAGAARPVTAMLTKTLLLLGALGLPLLGWGQKIATRDALTDLTFLDRAVREAHPANYAPEAYRVDLGPVLARVQALTADSLSAVEFRLLLAEALYRVGCVHTGIRKNPLAPKAAPRYFPLQLLTLNGRLYVGADSVHQLAGAEVQTLNGVPAATLVATLHQYWASDGGGPARGEAAFNRLSASVISLYFGYPATYALTTNKQSVRVPAAPQLPPPLAPPPLAGVVLRARDNSLRLQEGAAVLRVRSFARADAAFFDQALRYVREQQVPALVIDLRGNGGGNRAAAVALARHLVDTAFSYAFVQPRQLHPFRYANATGKLYLGLAALRYTVGDAWRGRRSPLGRTYTYRYRPHAQPYRGRLFVLTDGFTASSSTMLTAWLRRHSRATFVGTAAGGGYNGNNGGTFPVLTLPRSRVEITFPAYRLVLDAASAQRTGLVPDVVPPRSINDVLQQRDVDLDAVLALLRTPAR</sequence>
<accession>A0A3S0H8F9</accession>
<gene>
    <name evidence="2" type="ORF">EJV47_14905</name>
</gene>
<evidence type="ECO:0000259" key="1">
    <source>
        <dbReference type="SMART" id="SM00245"/>
    </source>
</evidence>
<keyword evidence="3" id="KW-1185">Reference proteome</keyword>
<comment type="caution">
    <text evidence="2">The sequence shown here is derived from an EMBL/GenBank/DDBJ whole genome shotgun (WGS) entry which is preliminary data.</text>
</comment>
<dbReference type="InterPro" id="IPR005151">
    <property type="entry name" value="Tail-specific_protease"/>
</dbReference>
<dbReference type="PANTHER" id="PTHR32060">
    <property type="entry name" value="TAIL-SPECIFIC PROTEASE"/>
    <property type="match status" value="1"/>
</dbReference>
<dbReference type="SMART" id="SM00245">
    <property type="entry name" value="TSPc"/>
    <property type="match status" value="1"/>
</dbReference>
<reference evidence="2 3" key="1">
    <citation type="submission" date="2018-12" db="EMBL/GenBank/DDBJ databases">
        <title>Hymenobacter gummosus sp. nov., isolated from a spring.</title>
        <authorList>
            <person name="Nie L."/>
        </authorList>
    </citation>
    <scope>NUCLEOTIDE SEQUENCE [LARGE SCALE GENOMIC DNA]</scope>
    <source>
        <strain evidence="2 3">KCTC 52166</strain>
    </source>
</reference>
<evidence type="ECO:0000313" key="3">
    <source>
        <dbReference type="Proteomes" id="UP000282184"/>
    </source>
</evidence>
<dbReference type="GO" id="GO:0007165">
    <property type="term" value="P:signal transduction"/>
    <property type="evidence" value="ECO:0007669"/>
    <property type="project" value="TreeGrafter"/>
</dbReference>
<protein>
    <recommendedName>
        <fullName evidence="1">Tail specific protease domain-containing protein</fullName>
    </recommendedName>
</protein>
<dbReference type="GO" id="GO:0006508">
    <property type="term" value="P:proteolysis"/>
    <property type="evidence" value="ECO:0007669"/>
    <property type="project" value="InterPro"/>
</dbReference>
<dbReference type="InterPro" id="IPR029045">
    <property type="entry name" value="ClpP/crotonase-like_dom_sf"/>
</dbReference>
<dbReference type="SUPFAM" id="SSF52096">
    <property type="entry name" value="ClpP/crotonase"/>
    <property type="match status" value="1"/>
</dbReference>
<dbReference type="GO" id="GO:0008236">
    <property type="term" value="F:serine-type peptidase activity"/>
    <property type="evidence" value="ECO:0007669"/>
    <property type="project" value="InterPro"/>
</dbReference>
<dbReference type="Pfam" id="PF03572">
    <property type="entry name" value="Peptidase_S41"/>
    <property type="match status" value="1"/>
</dbReference>
<dbReference type="Gene3D" id="3.90.226.10">
    <property type="entry name" value="2-enoyl-CoA Hydratase, Chain A, domain 1"/>
    <property type="match status" value="1"/>
</dbReference>
<dbReference type="AlphaFoldDB" id="A0A3S0H8F9"/>
<evidence type="ECO:0000313" key="2">
    <source>
        <dbReference type="EMBL" id="RTQ48883.1"/>
    </source>
</evidence>
<name>A0A3S0H8F9_9BACT</name>
<organism evidence="2 3">
    <name type="scientific">Hymenobacter gummosus</name>
    <dbReference type="NCBI Taxonomy" id="1776032"/>
    <lineage>
        <taxon>Bacteria</taxon>
        <taxon>Pseudomonadati</taxon>
        <taxon>Bacteroidota</taxon>
        <taxon>Cytophagia</taxon>
        <taxon>Cytophagales</taxon>
        <taxon>Hymenobacteraceae</taxon>
        <taxon>Hymenobacter</taxon>
    </lineage>
</organism>
<dbReference type="Proteomes" id="UP000282184">
    <property type="component" value="Unassembled WGS sequence"/>
</dbReference>
<feature type="domain" description="Tail specific protease" evidence="1">
    <location>
        <begin position="223"/>
        <end position="456"/>
    </location>
</feature>
<dbReference type="GO" id="GO:0004175">
    <property type="term" value="F:endopeptidase activity"/>
    <property type="evidence" value="ECO:0007669"/>
    <property type="project" value="TreeGrafter"/>
</dbReference>
<dbReference type="OrthoDB" id="5480566at2"/>